<dbReference type="Pfam" id="PF02470">
    <property type="entry name" value="MlaD"/>
    <property type="match status" value="1"/>
</dbReference>
<dbReference type="InterPro" id="IPR052336">
    <property type="entry name" value="MlaD_Phospholipid_Transporter"/>
</dbReference>
<gene>
    <name evidence="4" type="ORF">AFL01nite_29420</name>
</gene>
<comment type="caution">
    <text evidence="4">The sequence shown here is derived from an EMBL/GenBank/DDBJ whole genome shotgun (WGS) entry which is preliminary data.</text>
</comment>
<dbReference type="InterPro" id="IPR005693">
    <property type="entry name" value="Mce"/>
</dbReference>
<evidence type="ECO:0000259" key="3">
    <source>
        <dbReference type="Pfam" id="PF11887"/>
    </source>
</evidence>
<sequence>MHQLSRGFVAIAAAVLCLVVVAALALVVLPRSDENVITVDFDRTVSLYEGSSVRILGVTVGTVEKITPRGQNVRARIAWDSEYEVPADVRAVIVSPSVVGDRFVQLTPAYTGGAKLKDGTHLDQSRTATPTELDDTYAALDRVATTLGPKGINEDGTLSDLVANSADNLDGKGAEIRESIAALAKLTRTVDGNKTELFTSVEKIERFVTAMETNDASVRQFNSSLADVSGVLADEGDDLQLAVSELATALQQVQSYVSENRTALRTNVRGLSRVTDSLAQQRKDLEKILDQGPKALSNLALAYNPTTGTLDARASTKGSKSGKFSVLTEAEIISGYCGIASKQNEKYESACYALQSVLAWLAAHAPGAEPAAGAAGGTPEAPAEPTSSDDALADVMGVS</sequence>
<keyword evidence="5" id="KW-1185">Reference proteome</keyword>
<dbReference type="EMBL" id="BJZQ01000024">
    <property type="protein sequence ID" value="GEO90615.1"/>
    <property type="molecule type" value="Genomic_DNA"/>
</dbReference>
<feature type="domain" description="Mce/MlaD" evidence="2">
    <location>
        <begin position="35"/>
        <end position="108"/>
    </location>
</feature>
<organism evidence="4 5">
    <name type="scientific">Aeromicrobium flavum</name>
    <dbReference type="NCBI Taxonomy" id="416568"/>
    <lineage>
        <taxon>Bacteria</taxon>
        <taxon>Bacillati</taxon>
        <taxon>Actinomycetota</taxon>
        <taxon>Actinomycetes</taxon>
        <taxon>Propionibacteriales</taxon>
        <taxon>Nocardioidaceae</taxon>
        <taxon>Aeromicrobium</taxon>
    </lineage>
</organism>
<dbReference type="Proteomes" id="UP000321769">
    <property type="component" value="Unassembled WGS sequence"/>
</dbReference>
<evidence type="ECO:0000313" key="4">
    <source>
        <dbReference type="EMBL" id="GEO90615.1"/>
    </source>
</evidence>
<name>A0A512HYT7_9ACTN</name>
<feature type="compositionally biased region" description="Low complexity" evidence="1">
    <location>
        <begin position="368"/>
        <end position="385"/>
    </location>
</feature>
<evidence type="ECO:0000313" key="5">
    <source>
        <dbReference type="Proteomes" id="UP000321769"/>
    </source>
</evidence>
<dbReference type="InterPro" id="IPR003399">
    <property type="entry name" value="Mce/MlaD"/>
</dbReference>
<dbReference type="GO" id="GO:0005576">
    <property type="term" value="C:extracellular region"/>
    <property type="evidence" value="ECO:0007669"/>
    <property type="project" value="TreeGrafter"/>
</dbReference>
<dbReference type="PANTHER" id="PTHR33371:SF4">
    <property type="entry name" value="INTERMEMBRANE PHOSPHOLIPID TRANSPORT SYSTEM BINDING PROTEIN MLAD"/>
    <property type="match status" value="1"/>
</dbReference>
<dbReference type="Pfam" id="PF11887">
    <property type="entry name" value="Mce4_CUP1"/>
    <property type="match status" value="1"/>
</dbReference>
<reference evidence="4 5" key="1">
    <citation type="submission" date="2019-07" db="EMBL/GenBank/DDBJ databases">
        <title>Whole genome shotgun sequence of Aeromicrobium flavum NBRC 107625.</title>
        <authorList>
            <person name="Hosoyama A."/>
            <person name="Uohara A."/>
            <person name="Ohji S."/>
            <person name="Ichikawa N."/>
        </authorList>
    </citation>
    <scope>NUCLEOTIDE SEQUENCE [LARGE SCALE GENOMIC DNA]</scope>
    <source>
        <strain evidence="4 5">NBRC 107625</strain>
    </source>
</reference>
<dbReference type="RefSeq" id="WP_146828728.1">
    <property type="nucleotide sequence ID" value="NZ_BAAAYQ010000001.1"/>
</dbReference>
<proteinExistence type="predicted"/>
<dbReference type="OrthoDB" id="4516955at2"/>
<evidence type="ECO:0000259" key="2">
    <source>
        <dbReference type="Pfam" id="PF02470"/>
    </source>
</evidence>
<accession>A0A512HYT7</accession>
<dbReference type="NCBIfam" id="TIGR00996">
    <property type="entry name" value="Mtu_fam_mce"/>
    <property type="match status" value="1"/>
</dbReference>
<feature type="domain" description="Mammalian cell entry C-terminal" evidence="3">
    <location>
        <begin position="114"/>
        <end position="294"/>
    </location>
</feature>
<feature type="region of interest" description="Disordered" evidence="1">
    <location>
        <begin position="368"/>
        <end position="399"/>
    </location>
</feature>
<dbReference type="InterPro" id="IPR024516">
    <property type="entry name" value="Mce_C"/>
</dbReference>
<dbReference type="AlphaFoldDB" id="A0A512HYT7"/>
<dbReference type="PANTHER" id="PTHR33371">
    <property type="entry name" value="INTERMEMBRANE PHOSPHOLIPID TRANSPORT SYSTEM BINDING PROTEIN MLAD-RELATED"/>
    <property type="match status" value="1"/>
</dbReference>
<evidence type="ECO:0000256" key="1">
    <source>
        <dbReference type="SAM" id="MobiDB-lite"/>
    </source>
</evidence>
<protein>
    <submittedName>
        <fullName evidence="4">Uncharacterized protein</fullName>
    </submittedName>
</protein>